<feature type="region of interest" description="Disordered" evidence="3">
    <location>
        <begin position="325"/>
        <end position="369"/>
    </location>
</feature>
<dbReference type="PANTHER" id="PTHR23222:SF1">
    <property type="entry name" value="PROHIBITIN-2"/>
    <property type="match status" value="1"/>
</dbReference>
<dbReference type="InterPro" id="IPR001107">
    <property type="entry name" value="Band_7"/>
</dbReference>
<dbReference type="SUPFAM" id="SSF117892">
    <property type="entry name" value="Band 7/SPFH domain"/>
    <property type="match status" value="1"/>
</dbReference>
<evidence type="ECO:0000313" key="6">
    <source>
        <dbReference type="EMBL" id="KAA0679996.1"/>
    </source>
</evidence>
<keyword evidence="2 4" id="KW-0472">Membrane</keyword>
<evidence type="ECO:0000256" key="3">
    <source>
        <dbReference type="SAM" id="MobiDB-lite"/>
    </source>
</evidence>
<name>A0A9W7TYL2_9PROT</name>
<keyword evidence="7" id="KW-1185">Reference proteome</keyword>
<comment type="subcellular location">
    <subcellularLocation>
        <location evidence="1">Membrane</location>
        <topology evidence="1">Single-pass membrane protein</topology>
    </subcellularLocation>
</comment>
<keyword evidence="4" id="KW-1133">Transmembrane helix</keyword>
<dbReference type="CDD" id="cd03401">
    <property type="entry name" value="SPFH_prohibitin"/>
    <property type="match status" value="1"/>
</dbReference>
<dbReference type="AlphaFoldDB" id="A0A9W7TYL2"/>
<dbReference type="GO" id="GO:0016020">
    <property type="term" value="C:membrane"/>
    <property type="evidence" value="ECO:0007669"/>
    <property type="project" value="UniProtKB-SubCell"/>
</dbReference>
<gene>
    <name evidence="6" type="ORF">DS843_14470</name>
</gene>
<evidence type="ECO:0000256" key="4">
    <source>
        <dbReference type="SAM" id="Phobius"/>
    </source>
</evidence>
<dbReference type="Pfam" id="PF01145">
    <property type="entry name" value="Band_7"/>
    <property type="match status" value="1"/>
</dbReference>
<dbReference type="Gene3D" id="3.30.479.30">
    <property type="entry name" value="Band 7 domain"/>
    <property type="match status" value="1"/>
</dbReference>
<protein>
    <submittedName>
        <fullName evidence="6">Prohibitin family protein</fullName>
    </submittedName>
</protein>
<dbReference type="RefSeq" id="WP_149469609.1">
    <property type="nucleotide sequence ID" value="NZ_QOKW01000010.1"/>
</dbReference>
<feature type="domain" description="Band 7" evidence="5">
    <location>
        <begin position="53"/>
        <end position="244"/>
    </location>
</feature>
<evidence type="ECO:0000313" key="7">
    <source>
        <dbReference type="Proteomes" id="UP000480854"/>
    </source>
</evidence>
<proteinExistence type="predicted"/>
<evidence type="ECO:0000256" key="1">
    <source>
        <dbReference type="ARBA" id="ARBA00004167"/>
    </source>
</evidence>
<dbReference type="OrthoDB" id="9792660at2"/>
<accession>A0A9W7TYL2</accession>
<organism evidence="6 7">
    <name type="scientific">Roseomonas genomospecies 6</name>
    <dbReference type="NCBI Taxonomy" id="214106"/>
    <lineage>
        <taxon>Bacteria</taxon>
        <taxon>Pseudomonadati</taxon>
        <taxon>Pseudomonadota</taxon>
        <taxon>Alphaproteobacteria</taxon>
        <taxon>Acetobacterales</taxon>
        <taxon>Roseomonadaceae</taxon>
        <taxon>Roseomonas</taxon>
    </lineage>
</organism>
<dbReference type="Proteomes" id="UP000480854">
    <property type="component" value="Unassembled WGS sequence"/>
</dbReference>
<dbReference type="EMBL" id="QOKW01000010">
    <property type="protein sequence ID" value="KAA0679996.1"/>
    <property type="molecule type" value="Genomic_DNA"/>
</dbReference>
<dbReference type="PANTHER" id="PTHR23222">
    <property type="entry name" value="PROHIBITIN"/>
    <property type="match status" value="1"/>
</dbReference>
<dbReference type="InterPro" id="IPR036013">
    <property type="entry name" value="Band_7/SPFH_dom_sf"/>
</dbReference>
<feature type="transmembrane region" description="Helical" evidence="4">
    <location>
        <begin position="30"/>
        <end position="51"/>
    </location>
</feature>
<dbReference type="InterPro" id="IPR000163">
    <property type="entry name" value="Prohibitin"/>
</dbReference>
<evidence type="ECO:0000259" key="5">
    <source>
        <dbReference type="Pfam" id="PF01145"/>
    </source>
</evidence>
<evidence type="ECO:0000256" key="2">
    <source>
        <dbReference type="ARBA" id="ARBA00023136"/>
    </source>
</evidence>
<comment type="caution">
    <text evidence="6">The sequence shown here is derived from an EMBL/GenBank/DDBJ whole genome shotgun (WGS) entry which is preliminary data.</text>
</comment>
<sequence length="369" mass="40979">MTTLDQSAGDGVARAPLWQRARLWMKRRSVSIYALTLTLILGFLAIAPAIFVEVPSGHVGVLWLRFFGGTVTDRVYSEGTHLIFPWDRVTMYDVRLRTDTRTYEAVAANGMSMTVDVSLRYRINPPAAGLVHKLAGSDYAEKLVHPEIASLVYEFVSQHKPENFYSVNRADIQGFLLREARQQFPVPPIDMQALKLAPGATAEDYASVMIRVEDVLVAGVSFPPLVRQAIDRKIEQQQIMEEYDFRITREIKERDRKRIEAEGVRDFQDIVARNITPEYLRLRGIEATRAFATSQNAKTIIIGGRDGLPVILNTGDDARTGTAAAASQETHTKEPAANGADEITARLSTLDAPPTENTAREAPPDTAGR</sequence>
<reference evidence="6 7" key="1">
    <citation type="submission" date="2018-07" db="EMBL/GenBank/DDBJ databases">
        <title>Genome sequence of Azospirillum sp. ATCC 49961.</title>
        <authorList>
            <person name="Sant'Anna F.H."/>
            <person name="Baldani J.I."/>
            <person name="Zilli J.E."/>
            <person name="Reis V.M."/>
            <person name="Hartmann A."/>
            <person name="Cruz L."/>
            <person name="de Souza E.M."/>
            <person name="de Oliveira Pedrosa F."/>
            <person name="Passaglia L.M.P."/>
        </authorList>
    </citation>
    <scope>NUCLEOTIDE SEQUENCE [LARGE SCALE GENOMIC DNA]</scope>
    <source>
        <strain evidence="6 7">ATCC 49961</strain>
    </source>
</reference>
<feature type="compositionally biased region" description="Basic and acidic residues" evidence="3">
    <location>
        <begin position="358"/>
        <end position="369"/>
    </location>
</feature>
<keyword evidence="4" id="KW-0812">Transmembrane</keyword>
<dbReference type="GO" id="GO:0007005">
    <property type="term" value="P:mitochondrion organization"/>
    <property type="evidence" value="ECO:0007669"/>
    <property type="project" value="TreeGrafter"/>
</dbReference>